<protein>
    <submittedName>
        <fullName evidence="7">Glycosyl transferase</fullName>
    </submittedName>
</protein>
<dbReference type="Gene3D" id="3.40.50.2000">
    <property type="entry name" value="Glycogen Phosphorylase B"/>
    <property type="match status" value="1"/>
</dbReference>
<dbReference type="Pfam" id="PF04101">
    <property type="entry name" value="Glyco_tran_28_C"/>
    <property type="match status" value="1"/>
</dbReference>
<keyword evidence="3" id="KW-0328">Glycosyltransferase</keyword>
<evidence type="ECO:0000256" key="1">
    <source>
        <dbReference type="ARBA" id="ARBA00004370"/>
    </source>
</evidence>
<dbReference type="InterPro" id="IPR007235">
    <property type="entry name" value="Glyco_trans_28_C"/>
</dbReference>
<dbReference type="InterPro" id="IPR050519">
    <property type="entry name" value="Glycosyltransf_28_UgtP"/>
</dbReference>
<keyword evidence="8" id="KW-1185">Reference proteome</keyword>
<evidence type="ECO:0000256" key="2">
    <source>
        <dbReference type="ARBA" id="ARBA00006962"/>
    </source>
</evidence>
<accession>A0ABY4WJG2</accession>
<feature type="domain" description="Glycosyl transferase family 28 C-terminal" evidence="5">
    <location>
        <begin position="232"/>
        <end position="368"/>
    </location>
</feature>
<evidence type="ECO:0000256" key="3">
    <source>
        <dbReference type="ARBA" id="ARBA00022676"/>
    </source>
</evidence>
<dbReference type="GO" id="GO:0016740">
    <property type="term" value="F:transferase activity"/>
    <property type="evidence" value="ECO:0007669"/>
    <property type="project" value="UniProtKB-KW"/>
</dbReference>
<sequence length="378" mass="42475">MKEKRILVVTEEWAGSGHRMAAEALVEALKHIHSDLHVDIVWGLQTASPALREMSRFFYLKMLRYSPWLWQRMHDHHGAWAAACKKPLASWLSGKILTSWIEQEAPDIVVATHAYCFAALAEAKQKATKPFRLVGVPTDFCVHHFWIHPQADAYILAHPQLEDEIRSHPAMQTTPILHAGIPIRRNFYSSSKREKAKWKESLGLHPQHFTVLLSGGEGGYGAMEEVLQGLLGETEPLQIVVITGRNTELQERLRQAAETLSGPSPHVTVVKGYEESIWEWMAAADVFITKPGGISCAEALAVRTPLILHHPLPGQEQRNAAFLLDQQAALFAQSVEQIPAIVQQLRRSPDQYSEMTRRMSEIGRPHAADQIAQFLLTL</sequence>
<dbReference type="InterPro" id="IPR009695">
    <property type="entry name" value="Diacylglyc_glucosyltr_N"/>
</dbReference>
<name>A0ABY4WJG2_9BACL</name>
<evidence type="ECO:0000313" key="8">
    <source>
        <dbReference type="Proteomes" id="UP001056500"/>
    </source>
</evidence>
<proteinExistence type="inferred from homology"/>
<evidence type="ECO:0000256" key="4">
    <source>
        <dbReference type="ARBA" id="ARBA00022679"/>
    </source>
</evidence>
<dbReference type="PANTHER" id="PTHR43025">
    <property type="entry name" value="MONOGALACTOSYLDIACYLGLYCEROL SYNTHASE"/>
    <property type="match status" value="1"/>
</dbReference>
<feature type="domain" description="Diacylglycerol glucosyltransferase N-terminal" evidence="6">
    <location>
        <begin position="18"/>
        <end position="183"/>
    </location>
</feature>
<evidence type="ECO:0000313" key="7">
    <source>
        <dbReference type="EMBL" id="USG67242.1"/>
    </source>
</evidence>
<comment type="subcellular location">
    <subcellularLocation>
        <location evidence="1">Membrane</location>
    </subcellularLocation>
</comment>
<dbReference type="Pfam" id="PF06925">
    <property type="entry name" value="MGDG_synth"/>
    <property type="match status" value="1"/>
</dbReference>
<dbReference type="EMBL" id="CP098755">
    <property type="protein sequence ID" value="USG67242.1"/>
    <property type="molecule type" value="Genomic_DNA"/>
</dbReference>
<gene>
    <name evidence="7" type="ORF">NDK47_08205</name>
</gene>
<evidence type="ECO:0000259" key="5">
    <source>
        <dbReference type="Pfam" id="PF04101"/>
    </source>
</evidence>
<dbReference type="PANTHER" id="PTHR43025:SF3">
    <property type="entry name" value="MONOGALACTOSYLDIACYLGLYCEROL SYNTHASE 1, CHLOROPLASTIC"/>
    <property type="match status" value="1"/>
</dbReference>
<keyword evidence="4 7" id="KW-0808">Transferase</keyword>
<dbReference type="RefSeq" id="WP_251874344.1">
    <property type="nucleotide sequence ID" value="NZ_CP098755.1"/>
</dbReference>
<organism evidence="7 8">
    <name type="scientific">Brevibacillus ruminantium</name>
    <dbReference type="NCBI Taxonomy" id="2950604"/>
    <lineage>
        <taxon>Bacteria</taxon>
        <taxon>Bacillati</taxon>
        <taxon>Bacillota</taxon>
        <taxon>Bacilli</taxon>
        <taxon>Bacillales</taxon>
        <taxon>Paenibacillaceae</taxon>
        <taxon>Brevibacillus</taxon>
    </lineage>
</organism>
<dbReference type="SUPFAM" id="SSF53756">
    <property type="entry name" value="UDP-Glycosyltransferase/glycogen phosphorylase"/>
    <property type="match status" value="1"/>
</dbReference>
<dbReference type="Proteomes" id="UP001056500">
    <property type="component" value="Chromosome"/>
</dbReference>
<evidence type="ECO:0000259" key="6">
    <source>
        <dbReference type="Pfam" id="PF06925"/>
    </source>
</evidence>
<comment type="similarity">
    <text evidence="2">Belongs to the glycosyltransferase 28 family.</text>
</comment>
<reference evidence="7" key="1">
    <citation type="submission" date="2022-06" db="EMBL/GenBank/DDBJ databases">
        <title>Genome sequencing of Brevibacillus sp. BB3-R1.</title>
        <authorList>
            <person name="Heo J."/>
            <person name="Lee D."/>
            <person name="Won M."/>
            <person name="Han B.-H."/>
            <person name="Hong S.-B."/>
            <person name="Kwon S.-W."/>
        </authorList>
    </citation>
    <scope>NUCLEOTIDE SEQUENCE</scope>
    <source>
        <strain evidence="7">BB3-R1</strain>
    </source>
</reference>